<reference evidence="3 4" key="1">
    <citation type="submission" date="2019-07" db="EMBL/GenBank/DDBJ databases">
        <title>Draft genome assembly of a fouling barnacle, Amphibalanus amphitrite (Darwin, 1854): The first reference genome for Thecostraca.</title>
        <authorList>
            <person name="Kim W."/>
        </authorList>
    </citation>
    <scope>NUCLEOTIDE SEQUENCE [LARGE SCALE GENOMIC DNA]</scope>
    <source>
        <strain evidence="3">SNU_AA5</strain>
        <tissue evidence="3">Soma without cirri and trophi</tissue>
    </source>
</reference>
<protein>
    <recommendedName>
        <fullName evidence="2">Sorting nexin/Vps5-like C-terminal domain-containing protein</fullName>
    </recommendedName>
</protein>
<dbReference type="EMBL" id="VIIS01000923">
    <property type="protein sequence ID" value="KAF0303662.1"/>
    <property type="molecule type" value="Genomic_DNA"/>
</dbReference>
<comment type="caution">
    <text evidence="3">The sequence shown here is derived from an EMBL/GenBank/DDBJ whole genome shotgun (WGS) entry which is preliminary data.</text>
</comment>
<dbReference type="AlphaFoldDB" id="A0A6A4WM15"/>
<dbReference type="PANTHER" id="PTHR45850">
    <property type="entry name" value="SORTING NEXIN FAMILY MEMBER"/>
    <property type="match status" value="1"/>
</dbReference>
<keyword evidence="4" id="KW-1185">Reference proteome</keyword>
<dbReference type="Proteomes" id="UP000440578">
    <property type="component" value="Unassembled WGS sequence"/>
</dbReference>
<dbReference type="InterPro" id="IPR027267">
    <property type="entry name" value="AH/BAR_dom_sf"/>
</dbReference>
<dbReference type="Pfam" id="PF09325">
    <property type="entry name" value="Vps5"/>
    <property type="match status" value="1"/>
</dbReference>
<accession>A0A6A4WM15</accession>
<organism evidence="3 4">
    <name type="scientific">Amphibalanus amphitrite</name>
    <name type="common">Striped barnacle</name>
    <name type="synonym">Balanus amphitrite</name>
    <dbReference type="NCBI Taxonomy" id="1232801"/>
    <lineage>
        <taxon>Eukaryota</taxon>
        <taxon>Metazoa</taxon>
        <taxon>Ecdysozoa</taxon>
        <taxon>Arthropoda</taxon>
        <taxon>Crustacea</taxon>
        <taxon>Multicrustacea</taxon>
        <taxon>Cirripedia</taxon>
        <taxon>Thoracica</taxon>
        <taxon>Thoracicalcarea</taxon>
        <taxon>Balanomorpha</taxon>
        <taxon>Balanoidea</taxon>
        <taxon>Balanidae</taxon>
        <taxon>Amphibalaninae</taxon>
        <taxon>Amphibalanus</taxon>
    </lineage>
</organism>
<evidence type="ECO:0000259" key="2">
    <source>
        <dbReference type="Pfam" id="PF09325"/>
    </source>
</evidence>
<dbReference type="Gene3D" id="1.20.1270.60">
    <property type="entry name" value="Arfaptin homology (AH) domain/BAR domain"/>
    <property type="match status" value="1"/>
</dbReference>
<gene>
    <name evidence="3" type="ORF">FJT64_024383</name>
</gene>
<evidence type="ECO:0000313" key="3">
    <source>
        <dbReference type="EMBL" id="KAF0303662.1"/>
    </source>
</evidence>
<dbReference type="OrthoDB" id="9976382at2759"/>
<evidence type="ECO:0000256" key="1">
    <source>
        <dbReference type="SAM" id="MobiDB-lite"/>
    </source>
</evidence>
<feature type="domain" description="Sorting nexin/Vps5-like C-terminal" evidence="2">
    <location>
        <begin position="54"/>
        <end position="188"/>
    </location>
</feature>
<proteinExistence type="predicted"/>
<feature type="region of interest" description="Disordered" evidence="1">
    <location>
        <begin position="181"/>
        <end position="202"/>
    </location>
</feature>
<dbReference type="InterPro" id="IPR015404">
    <property type="entry name" value="Vps5_C"/>
</dbReference>
<dbReference type="PANTHER" id="PTHR45850:SF2">
    <property type="entry name" value="SORTING NEXIN-5-LIKE"/>
    <property type="match status" value="1"/>
</dbReference>
<evidence type="ECO:0000313" key="4">
    <source>
        <dbReference type="Proteomes" id="UP000440578"/>
    </source>
</evidence>
<name>A0A6A4WM15_AMPAM</name>
<sequence>MWYLRLLLRHEVLGRDPALESFLAAGEAPVRTLVRRSLLTRLQDGLTGSRATHPDCDEFFQRERVKLNEYEPALQRAAEAFSAVVFAQQRLSNQINHLATALNIGVGSNEGWNGLYHKLNVRFSGALQEYKRGVDLSTASADGTLGQTLELHARYVRSEADMLYRRTGLMMEYEAANRGLEKTKAQRRSAVSTLRGGKKGRE</sequence>